<evidence type="ECO:0000256" key="1">
    <source>
        <dbReference type="SAM" id="MobiDB-lite"/>
    </source>
</evidence>
<accession>A0A0R3S9G0</accession>
<dbReference type="OrthoDB" id="1695393at2759"/>
<protein>
    <submittedName>
        <fullName evidence="4">B30.2/SPRY domain-containing protein</fullName>
    </submittedName>
</protein>
<organism evidence="4">
    <name type="scientific">Hymenolepis diminuta</name>
    <name type="common">Rat tapeworm</name>
    <dbReference type="NCBI Taxonomy" id="6216"/>
    <lineage>
        <taxon>Eukaryota</taxon>
        <taxon>Metazoa</taxon>
        <taxon>Spiralia</taxon>
        <taxon>Lophotrochozoa</taxon>
        <taxon>Platyhelminthes</taxon>
        <taxon>Cestoda</taxon>
        <taxon>Eucestoda</taxon>
        <taxon>Cyclophyllidea</taxon>
        <taxon>Hymenolepididae</taxon>
        <taxon>Hymenolepis</taxon>
    </lineage>
</organism>
<dbReference type="Proteomes" id="UP000274504">
    <property type="component" value="Unassembled WGS sequence"/>
</dbReference>
<dbReference type="SUPFAM" id="SSF48371">
    <property type="entry name" value="ARM repeat"/>
    <property type="match status" value="1"/>
</dbReference>
<feature type="compositionally biased region" description="Basic residues" evidence="1">
    <location>
        <begin position="299"/>
        <end position="308"/>
    </location>
</feature>
<evidence type="ECO:0000313" key="2">
    <source>
        <dbReference type="EMBL" id="VDL18347.1"/>
    </source>
</evidence>
<dbReference type="PANTHER" id="PTHR32059">
    <property type="entry name" value="RAB11-BINDING PROTEIN RELCH"/>
    <property type="match status" value="1"/>
</dbReference>
<dbReference type="InterPro" id="IPR040362">
    <property type="entry name" value="RELCH"/>
</dbReference>
<name>A0A0R3S9G0_HYMDI</name>
<dbReference type="WBParaSite" id="HDID_0000088501-mRNA-1">
    <property type="protein sequence ID" value="HDID_0000088501-mRNA-1"/>
    <property type="gene ID" value="HDID_0000088501"/>
</dbReference>
<dbReference type="EMBL" id="UYSG01000135">
    <property type="protein sequence ID" value="VDL18347.1"/>
    <property type="molecule type" value="Genomic_DNA"/>
</dbReference>
<feature type="region of interest" description="Disordered" evidence="1">
    <location>
        <begin position="295"/>
        <end position="334"/>
    </location>
</feature>
<evidence type="ECO:0000313" key="3">
    <source>
        <dbReference type="Proteomes" id="UP000274504"/>
    </source>
</evidence>
<proteinExistence type="predicted"/>
<dbReference type="GO" id="GO:0005802">
    <property type="term" value="C:trans-Golgi network"/>
    <property type="evidence" value="ECO:0007669"/>
    <property type="project" value="InterPro"/>
</dbReference>
<feature type="region of interest" description="Disordered" evidence="1">
    <location>
        <begin position="239"/>
        <end position="259"/>
    </location>
</feature>
<feature type="compositionally biased region" description="Acidic residues" evidence="1">
    <location>
        <begin position="314"/>
        <end position="331"/>
    </location>
</feature>
<feature type="region of interest" description="Disordered" evidence="1">
    <location>
        <begin position="587"/>
        <end position="612"/>
    </location>
</feature>
<dbReference type="GO" id="GO:0032367">
    <property type="term" value="P:intracellular cholesterol transport"/>
    <property type="evidence" value="ECO:0007669"/>
    <property type="project" value="InterPro"/>
</dbReference>
<dbReference type="STRING" id="6216.A0A0R3S9G0"/>
<sequence>MLAIKCPSRIESELLPQIWSQLNERPSICLRKLLLSACGSRLRSSLLLSILLQSLEDEHNEGVRAVALRSLASVVVLMEDRDKLPNLVSTFDTTLRSDWSHAPIASAPLPCLCSQSGVDAYVVSCISALNASCNWLLPTVAQWCLEVENLNDLILDQWLEKLKSLCFTVSTSNSRLKTSSTQEIPLRLKTDFMLDELYRIMTVLNRLVPFVFASILQSLAFINPINEDGDELTLDDVQRASGDESEEEKPGQGLDGKKFNSAKHRCNHLFLPQYILGKRRYEQLLNSFDHLLNGDNATKKRSRKRKSPKPYSSGEEEEDEKSTEAEEDLELTEPVTTYLPELKEEWPAMDELRYQHLLCIAQMMRAISPRPNSSSSIEPTDNTATHEYLEQDPISPQEFVDLMKIHFEKNYCTPWGLPSTSPALSLCKELCFYVALYGKTFGAAAVQSYLGDPFQTLLMERSTQGYFEFNLKALPSGVFAGYCCLLAATKSKSEFNKVKMLIANAIFLHSRDSCSLHGVRAAIMALCHSEDAVLIAHEVTLPALRSCASCADPAVRRTASNIFYTLIAYLADAIDFDATSTTTNANVTSNELAPPPPLSKQQDKRSSWIPGS</sequence>
<evidence type="ECO:0000313" key="4">
    <source>
        <dbReference type="WBParaSite" id="HDID_0000088501-mRNA-1"/>
    </source>
</evidence>
<reference evidence="4" key="1">
    <citation type="submission" date="2017-02" db="UniProtKB">
        <authorList>
            <consortium name="WormBaseParasite"/>
        </authorList>
    </citation>
    <scope>IDENTIFICATION</scope>
</reference>
<gene>
    <name evidence="2" type="ORF">HDID_LOCUS886</name>
</gene>
<dbReference type="InterPro" id="IPR016024">
    <property type="entry name" value="ARM-type_fold"/>
</dbReference>
<dbReference type="PANTHER" id="PTHR32059:SF0">
    <property type="entry name" value="RAB11-BINDING PROTEIN RELCH"/>
    <property type="match status" value="1"/>
</dbReference>
<dbReference type="GO" id="GO:0055037">
    <property type="term" value="C:recycling endosome"/>
    <property type="evidence" value="ECO:0007669"/>
    <property type="project" value="TreeGrafter"/>
</dbReference>
<reference evidence="2 3" key="2">
    <citation type="submission" date="2018-11" db="EMBL/GenBank/DDBJ databases">
        <authorList>
            <consortium name="Pathogen Informatics"/>
        </authorList>
    </citation>
    <scope>NUCLEOTIDE SEQUENCE [LARGE SCALE GENOMIC DNA]</scope>
</reference>
<dbReference type="AlphaFoldDB" id="A0A0R3S9G0"/>